<protein>
    <submittedName>
        <fullName evidence="1">DUF3046 domain-containing protein</fullName>
    </submittedName>
</protein>
<comment type="caution">
    <text evidence="1">The sequence shown here is derived from an EMBL/GenBank/DDBJ whole genome shotgun (WGS) entry which is preliminary data.</text>
</comment>
<gene>
    <name evidence="1" type="ORF">E0H45_25115</name>
</gene>
<dbReference type="InterPro" id="IPR021408">
    <property type="entry name" value="DUF3046"/>
</dbReference>
<reference evidence="1 2" key="1">
    <citation type="submission" date="2019-02" db="EMBL/GenBank/DDBJ databases">
        <title>Kribbella capetownensis sp. nov. and Kribbella speibonae sp. nov., isolated from soil.</title>
        <authorList>
            <person name="Curtis S.M."/>
            <person name="Norton I."/>
            <person name="Everest G.J."/>
            <person name="Meyers P.R."/>
        </authorList>
    </citation>
    <scope>NUCLEOTIDE SEQUENCE [LARGE SCALE GENOMIC DNA]</scope>
    <source>
        <strain evidence="1 2">KCTC 29219</strain>
    </source>
</reference>
<proteinExistence type="predicted"/>
<dbReference type="EMBL" id="SJJZ01000003">
    <property type="protein sequence ID" value="TCC05315.1"/>
    <property type="molecule type" value="Genomic_DNA"/>
</dbReference>
<dbReference type="Pfam" id="PF11248">
    <property type="entry name" value="DUF3046"/>
    <property type="match status" value="1"/>
</dbReference>
<accession>A0A4R0H3M2</accession>
<sequence length="64" mass="7389">MRLTEFWARMDHHLGPAYARTWAETQVVRELGGRTVVEALADGEAAKFVWRAVWKHLNLPASER</sequence>
<dbReference type="RefSeq" id="WP_131341681.1">
    <property type="nucleotide sequence ID" value="NZ_SJJZ01000003.1"/>
</dbReference>
<organism evidence="1 2">
    <name type="scientific">Kribbella soli</name>
    <dbReference type="NCBI Taxonomy" id="1124743"/>
    <lineage>
        <taxon>Bacteria</taxon>
        <taxon>Bacillati</taxon>
        <taxon>Actinomycetota</taxon>
        <taxon>Actinomycetes</taxon>
        <taxon>Propionibacteriales</taxon>
        <taxon>Kribbellaceae</taxon>
        <taxon>Kribbella</taxon>
    </lineage>
</organism>
<keyword evidence="2" id="KW-1185">Reference proteome</keyword>
<dbReference type="OrthoDB" id="3215033at2"/>
<evidence type="ECO:0000313" key="1">
    <source>
        <dbReference type="EMBL" id="TCC05315.1"/>
    </source>
</evidence>
<dbReference type="AlphaFoldDB" id="A0A4R0H3M2"/>
<name>A0A4R0H3M2_9ACTN</name>
<dbReference type="Proteomes" id="UP000292346">
    <property type="component" value="Unassembled WGS sequence"/>
</dbReference>
<evidence type="ECO:0000313" key="2">
    <source>
        <dbReference type="Proteomes" id="UP000292346"/>
    </source>
</evidence>